<sequence length="189" mass="20513">MNKKKIAFAAILLLLTSCDDGKKKEEGDLNQTLLLGSLLSCSYSYEAYRQRDTVKNKAFPLRGQVGTLIRTIVFDKVESGNSDCKLSDIRIKSEASLPDGLTFDPIRRTISGTPTTVAPQNIVEFEYTISSISTGKSFIVTAKVDTQIVPAGALNCYAMAGGGYYTCTNYAPAATRTLAQCQDSVYCGY</sequence>
<dbReference type="PROSITE" id="PS51257">
    <property type="entry name" value="PROKAR_LIPOPROTEIN"/>
    <property type="match status" value="1"/>
</dbReference>
<dbReference type="SUPFAM" id="SSF49313">
    <property type="entry name" value="Cadherin-like"/>
    <property type="match status" value="1"/>
</dbReference>
<protein>
    <recommendedName>
        <fullName evidence="3">Lipoprotein</fullName>
    </recommendedName>
</protein>
<dbReference type="EMBL" id="RQGM01000016">
    <property type="protein sequence ID" value="TGL87492.1"/>
    <property type="molecule type" value="Genomic_DNA"/>
</dbReference>
<dbReference type="RefSeq" id="WP_135569542.1">
    <property type="nucleotide sequence ID" value="NZ_RQGK01000017.1"/>
</dbReference>
<proteinExistence type="predicted"/>
<evidence type="ECO:0000313" key="2">
    <source>
        <dbReference type="Proteomes" id="UP000297613"/>
    </source>
</evidence>
<dbReference type="GO" id="GO:0016020">
    <property type="term" value="C:membrane"/>
    <property type="evidence" value="ECO:0007669"/>
    <property type="project" value="InterPro"/>
</dbReference>
<dbReference type="GO" id="GO:0005509">
    <property type="term" value="F:calcium ion binding"/>
    <property type="evidence" value="ECO:0007669"/>
    <property type="project" value="InterPro"/>
</dbReference>
<evidence type="ECO:0000313" key="1">
    <source>
        <dbReference type="EMBL" id="TGL87492.1"/>
    </source>
</evidence>
<dbReference type="InterPro" id="IPR013783">
    <property type="entry name" value="Ig-like_fold"/>
</dbReference>
<dbReference type="InterPro" id="IPR015919">
    <property type="entry name" value="Cadherin-like_sf"/>
</dbReference>
<dbReference type="AlphaFoldDB" id="A0A6N4QXH1"/>
<gene>
    <name evidence="1" type="ORF">EHQ83_04745</name>
</gene>
<name>A0A6N4QXH1_9LEPT</name>
<organism evidence="1 2">
    <name type="scientific">Leptospira yasudae</name>
    <dbReference type="NCBI Taxonomy" id="2202201"/>
    <lineage>
        <taxon>Bacteria</taxon>
        <taxon>Pseudomonadati</taxon>
        <taxon>Spirochaetota</taxon>
        <taxon>Spirochaetia</taxon>
        <taxon>Leptospirales</taxon>
        <taxon>Leptospiraceae</taxon>
        <taxon>Leptospira</taxon>
    </lineage>
</organism>
<dbReference type="Gene3D" id="2.60.40.10">
    <property type="entry name" value="Immunoglobulins"/>
    <property type="match status" value="1"/>
</dbReference>
<reference evidence="1 2" key="1">
    <citation type="journal article" date="2019" name="PLoS Negl. Trop. Dis.">
        <title>Revisiting the worldwide diversity of Leptospira species in the environment.</title>
        <authorList>
            <person name="Vincent A.T."/>
            <person name="Schiettekatte O."/>
            <person name="Bourhy P."/>
            <person name="Veyrier F.J."/>
            <person name="Picardeau M."/>
        </authorList>
    </citation>
    <scope>NUCLEOTIDE SEQUENCE [LARGE SCALE GENOMIC DNA]</scope>
    <source>
        <strain evidence="1 2">201702445</strain>
    </source>
</reference>
<dbReference type="Proteomes" id="UP000297613">
    <property type="component" value="Unassembled WGS sequence"/>
</dbReference>
<accession>A0A6N4QXH1</accession>
<evidence type="ECO:0008006" key="3">
    <source>
        <dbReference type="Google" id="ProtNLM"/>
    </source>
</evidence>
<dbReference type="Pfam" id="PF05345">
    <property type="entry name" value="He_PIG"/>
    <property type="match status" value="1"/>
</dbReference>
<comment type="caution">
    <text evidence="1">The sequence shown here is derived from an EMBL/GenBank/DDBJ whole genome shotgun (WGS) entry which is preliminary data.</text>
</comment>